<dbReference type="Proteomes" id="UP000029707">
    <property type="component" value="Unassembled WGS sequence"/>
</dbReference>
<accession>A0A4U8TNJ9</accession>
<dbReference type="STRING" id="425400.LS65_06750"/>
<sequence length="486" mass="56824">MNSHSLYDKALQILQECFAKNESLKNAKEQSQNALFTLLQSNPDSENDIRLAILHFYDQCGLGCFVHYDKNQLQIITRIKNHTYNIYVQRICNFLKKHKNTLYEKEPSKEDLKNFFDFVDSTLDIQCQNTKKDIIKVAIRNVFRIQPRDGLFFKDGNITLKKFDYEMVQTNHEIRDMNNKMHMNVLSVEGKKRIDKALESINIQSLIMQNTLQILQDDIHLTQIDNIQFNQQFYFFSVRKLRVFLETLPLEHIDSASKTMYCMNLIQQYAWVIFEVVAKELLDLCMQEDKNAIAFIHFYNGSSIELGGNVYTKPLIIDKNGNPWTLPNIQEILYHKRNVEFDIQNIQKQIDNLQQRIHHISSTMTQDEIALKLNTTKLESCNNSLEAKNKTLRLLVDKKSPKDKIDTLSKEINTIILDKSQILTDIEKLQKNINALNEEHITYLSSQEKLQEQVSYALKKNKDCFLQYDLLLRALADAIANGKELV</sequence>
<feature type="coiled-coil region" evidence="1">
    <location>
        <begin position="419"/>
        <end position="446"/>
    </location>
</feature>
<feature type="coiled-coil region" evidence="1">
    <location>
        <begin position="336"/>
        <end position="363"/>
    </location>
</feature>
<reference evidence="2 3" key="1">
    <citation type="journal article" date="2014" name="Genome Announc.">
        <title>Draft genome sequences of eight enterohepatic helicobacter species isolated from both laboratory and wild rodents.</title>
        <authorList>
            <person name="Sheh A."/>
            <person name="Shen Z."/>
            <person name="Fox J.G."/>
        </authorList>
    </citation>
    <scope>NUCLEOTIDE SEQUENCE [LARGE SCALE GENOMIC DNA]</scope>
    <source>
        <strain evidence="2 3">MIT 01-6451</strain>
    </source>
</reference>
<organism evidence="2 3">
    <name type="scientific">Helicobacter japonicus</name>
    <dbReference type="NCBI Taxonomy" id="425400"/>
    <lineage>
        <taxon>Bacteria</taxon>
        <taxon>Pseudomonadati</taxon>
        <taxon>Campylobacterota</taxon>
        <taxon>Epsilonproteobacteria</taxon>
        <taxon>Campylobacterales</taxon>
        <taxon>Helicobacteraceae</taxon>
        <taxon>Helicobacter</taxon>
    </lineage>
</organism>
<evidence type="ECO:0000256" key="1">
    <source>
        <dbReference type="SAM" id="Coils"/>
    </source>
</evidence>
<dbReference type="OrthoDB" id="5317919at2"/>
<dbReference type="EMBL" id="JRMQ02000004">
    <property type="protein sequence ID" value="TLE02067.1"/>
    <property type="molecule type" value="Genomic_DNA"/>
</dbReference>
<comment type="caution">
    <text evidence="2">The sequence shown here is derived from an EMBL/GenBank/DDBJ whole genome shotgun (WGS) entry which is preliminary data.</text>
</comment>
<evidence type="ECO:0000313" key="3">
    <source>
        <dbReference type="Proteomes" id="UP000029707"/>
    </source>
</evidence>
<dbReference type="AlphaFoldDB" id="A0A4U8TNJ9"/>
<protein>
    <submittedName>
        <fullName evidence="2">Uncharacterized protein</fullName>
    </submittedName>
</protein>
<dbReference type="RefSeq" id="WP_034362580.1">
    <property type="nucleotide sequence ID" value="NZ_CAJUDB010000010.1"/>
</dbReference>
<keyword evidence="1" id="KW-0175">Coiled coil</keyword>
<gene>
    <name evidence="2" type="ORF">LS65_004400</name>
</gene>
<name>A0A4U8TNJ9_9HELI</name>
<evidence type="ECO:0000313" key="2">
    <source>
        <dbReference type="EMBL" id="TLE02067.1"/>
    </source>
</evidence>
<keyword evidence="3" id="KW-1185">Reference proteome</keyword>
<proteinExistence type="predicted"/>